<dbReference type="Pfam" id="PF02949">
    <property type="entry name" value="7tm_6"/>
    <property type="match status" value="1"/>
</dbReference>
<dbReference type="GO" id="GO:0004984">
    <property type="term" value="F:olfactory receptor activity"/>
    <property type="evidence" value="ECO:0007669"/>
    <property type="project" value="InterPro"/>
</dbReference>
<protein>
    <recommendedName>
        <fullName evidence="10">Odorant receptor</fullName>
    </recommendedName>
</protein>
<dbReference type="GO" id="GO:0005886">
    <property type="term" value="C:plasma membrane"/>
    <property type="evidence" value="ECO:0007669"/>
    <property type="project" value="UniProtKB-SubCell"/>
</dbReference>
<feature type="transmembrane region" description="Helical" evidence="10">
    <location>
        <begin position="283"/>
        <end position="303"/>
    </location>
</feature>
<evidence type="ECO:0000256" key="4">
    <source>
        <dbReference type="ARBA" id="ARBA00022692"/>
    </source>
</evidence>
<comment type="similarity">
    <text evidence="10">Belongs to the insect chemoreceptor superfamily. Heteromeric odorant receptor channel (TC 1.A.69) family.</text>
</comment>
<keyword evidence="8 10" id="KW-0675">Receptor</keyword>
<proteinExistence type="evidence at transcript level"/>
<dbReference type="GO" id="GO:0005549">
    <property type="term" value="F:odorant binding"/>
    <property type="evidence" value="ECO:0007669"/>
    <property type="project" value="InterPro"/>
</dbReference>
<name>A0A0M4IUI8_LOCMI</name>
<keyword evidence="2" id="KW-1003">Cell membrane</keyword>
<reference evidence="11" key="2">
    <citation type="submission" date="2015-02" db="EMBL/GenBank/DDBJ databases">
        <authorList>
            <person name="Torres C."/>
        </authorList>
    </citation>
    <scope>NUCLEOTIDE SEQUENCE</scope>
</reference>
<organism evidence="11">
    <name type="scientific">Locusta migratoria</name>
    <name type="common">Migratory locust</name>
    <dbReference type="NCBI Taxonomy" id="7004"/>
    <lineage>
        <taxon>Eukaryota</taxon>
        <taxon>Metazoa</taxon>
        <taxon>Ecdysozoa</taxon>
        <taxon>Arthropoda</taxon>
        <taxon>Hexapoda</taxon>
        <taxon>Insecta</taxon>
        <taxon>Pterygota</taxon>
        <taxon>Neoptera</taxon>
        <taxon>Polyneoptera</taxon>
        <taxon>Orthoptera</taxon>
        <taxon>Caelifera</taxon>
        <taxon>Acrididea</taxon>
        <taxon>Acridomorpha</taxon>
        <taxon>Acridoidea</taxon>
        <taxon>Acrididae</taxon>
        <taxon>Oedipodinae</taxon>
        <taxon>Locusta</taxon>
    </lineage>
</organism>
<feature type="transmembrane region" description="Helical" evidence="10">
    <location>
        <begin position="34"/>
        <end position="54"/>
    </location>
</feature>
<dbReference type="GO" id="GO:0007165">
    <property type="term" value="P:signal transduction"/>
    <property type="evidence" value="ECO:0007669"/>
    <property type="project" value="UniProtKB-KW"/>
</dbReference>
<dbReference type="InterPro" id="IPR004117">
    <property type="entry name" value="7tm6_olfct_rcpt"/>
</dbReference>
<evidence type="ECO:0000256" key="9">
    <source>
        <dbReference type="ARBA" id="ARBA00023224"/>
    </source>
</evidence>
<keyword evidence="9 10" id="KW-0807">Transducer</keyword>
<evidence type="ECO:0000256" key="10">
    <source>
        <dbReference type="RuleBase" id="RU351113"/>
    </source>
</evidence>
<evidence type="ECO:0000256" key="5">
    <source>
        <dbReference type="ARBA" id="ARBA00022725"/>
    </source>
</evidence>
<comment type="caution">
    <text evidence="10">Lacks conserved residue(s) required for the propagation of feature annotation.</text>
</comment>
<feature type="transmembrane region" description="Helical" evidence="10">
    <location>
        <begin position="66"/>
        <end position="86"/>
    </location>
</feature>
<keyword evidence="4 10" id="KW-0812">Transmembrane</keyword>
<evidence type="ECO:0000256" key="6">
    <source>
        <dbReference type="ARBA" id="ARBA00022989"/>
    </source>
</evidence>
<accession>A0A0M4IUI8</accession>
<keyword evidence="3 10" id="KW-0716">Sensory transduction</keyword>
<reference evidence="11" key="1">
    <citation type="journal article" date="2015" name="Cell. Mol. Life Sci.">
        <title>Identification and functional analysis of olfactory receptor family reveal unusual characteristics of the olfactory system in the migratory locust.</title>
        <authorList>
            <person name="Wang Z."/>
            <person name="Yang P."/>
            <person name="Chen D."/>
            <person name="Jiang F."/>
            <person name="Li Y."/>
            <person name="Wang X."/>
            <person name="Kang L."/>
        </authorList>
    </citation>
    <scope>NUCLEOTIDE SEQUENCE</scope>
</reference>
<dbReference type="EMBL" id="KP843364">
    <property type="protein sequence ID" value="ALD51500.1"/>
    <property type="molecule type" value="mRNA"/>
</dbReference>
<sequence length="412" mass="45439">MEALWWPVSPVRRGLRLLGLWVAPPGRRALHRLALSWVLASHAFLLLVGAASLVMDTPEDLPQLSFTAYTTLTCFGLIAKLVSFSLDGARLTRLLQLLAECRARFPDPGGRRGQHHLMAVRLHRFLQVSYRVNSVVWMFAPVVSAALAARSGGEEPVKRMYVLPLWLPVDTQASPAYEAVYVAQLATGWMLSETTVLLDVALLALMLHAAAELAVLNDRLRSQPAAAAAGPALASPVAYPKDGDTDPKHDHMYRHMVENIQHHQIIIVYTGLLQSVVRRAISVLLACNTVSICFHIIATVALLQKDIELVGMTKMVVGSTLYAYQTAILCLLGQRITTQSERLSASAYSSAWWEGDGRYQKLVVVFCERASGALSIRVCGLYSLSKETLLQVLKAAYSLFNFMYQAMETSNH</sequence>
<comment type="subcellular location">
    <subcellularLocation>
        <location evidence="1 10">Cell membrane</location>
        <topology evidence="1 10">Multi-pass membrane protein</topology>
    </subcellularLocation>
</comment>
<dbReference type="PANTHER" id="PTHR21137:SF35">
    <property type="entry name" value="ODORANT RECEPTOR 19A-RELATED"/>
    <property type="match status" value="1"/>
</dbReference>
<dbReference type="AlphaFoldDB" id="A0A0M4IUI8"/>
<evidence type="ECO:0000256" key="7">
    <source>
        <dbReference type="ARBA" id="ARBA00023136"/>
    </source>
</evidence>
<evidence type="ECO:0000313" key="11">
    <source>
        <dbReference type="EMBL" id="ALD51500.1"/>
    </source>
</evidence>
<evidence type="ECO:0000256" key="1">
    <source>
        <dbReference type="ARBA" id="ARBA00004651"/>
    </source>
</evidence>
<evidence type="ECO:0000256" key="3">
    <source>
        <dbReference type="ARBA" id="ARBA00022606"/>
    </source>
</evidence>
<keyword evidence="5 10" id="KW-0552">Olfaction</keyword>
<keyword evidence="6 10" id="KW-1133">Transmembrane helix</keyword>
<evidence type="ECO:0000256" key="2">
    <source>
        <dbReference type="ARBA" id="ARBA00022475"/>
    </source>
</evidence>
<dbReference type="PANTHER" id="PTHR21137">
    <property type="entry name" value="ODORANT RECEPTOR"/>
    <property type="match status" value="1"/>
</dbReference>
<evidence type="ECO:0000256" key="8">
    <source>
        <dbReference type="ARBA" id="ARBA00023170"/>
    </source>
</evidence>
<keyword evidence="7 10" id="KW-0472">Membrane</keyword>